<feature type="transmembrane region" description="Helical" evidence="1">
    <location>
        <begin position="31"/>
        <end position="51"/>
    </location>
</feature>
<dbReference type="AlphaFoldDB" id="A0A7G7G972"/>
<keyword evidence="1" id="KW-0812">Transmembrane</keyword>
<feature type="transmembrane region" description="Helical" evidence="1">
    <location>
        <begin position="6"/>
        <end position="24"/>
    </location>
</feature>
<feature type="transmembrane region" description="Helical" evidence="1">
    <location>
        <begin position="195"/>
        <end position="215"/>
    </location>
</feature>
<dbReference type="RefSeq" id="WP_185270189.1">
    <property type="nucleotide sequence ID" value="NZ_CP055156.1"/>
</dbReference>
<feature type="transmembrane region" description="Helical" evidence="1">
    <location>
        <begin position="252"/>
        <end position="270"/>
    </location>
</feature>
<accession>A0A7G7G972</accession>
<feature type="transmembrane region" description="Helical" evidence="1">
    <location>
        <begin position="394"/>
        <end position="413"/>
    </location>
</feature>
<dbReference type="EMBL" id="CP055156">
    <property type="protein sequence ID" value="QNF33706.1"/>
    <property type="molecule type" value="Genomic_DNA"/>
</dbReference>
<dbReference type="Proteomes" id="UP000515237">
    <property type="component" value="Chromosome"/>
</dbReference>
<feature type="transmembrane region" description="Helical" evidence="1">
    <location>
        <begin position="369"/>
        <end position="388"/>
    </location>
</feature>
<proteinExistence type="predicted"/>
<feature type="transmembrane region" description="Helical" evidence="1">
    <location>
        <begin position="101"/>
        <end position="120"/>
    </location>
</feature>
<evidence type="ECO:0000313" key="2">
    <source>
        <dbReference type="EMBL" id="QNF33706.1"/>
    </source>
</evidence>
<feature type="transmembrane region" description="Helical" evidence="1">
    <location>
        <begin position="156"/>
        <end position="174"/>
    </location>
</feature>
<sequence length="434" mass="49685">MNLLYLLGNLLLLGGLVFVLWRSAKPNFLKIFFWPAIILKVGAGLLVGWLYQHYLSGGDTFVYQQQAEILNAYALQEPKNYLHFIFTGEYPSEYLYNAMRFRGYSNSFFIVLLLHFFNFITHNSYYLNSLYFSLFSFWGCWQLTKALTQLFPDTKVAAAFAFLFFPTVVFWTSGVLKESILVGSCALLLAATLRLLYQVNTTFASLLMLVVGAYFCFKIRFYFAVAYFPLLASFALLQHFGRKMHFSESKKLVFYGVALLVLGIMASFLHEAVTPEYFFKEMIKSYEMTRAMTTREAYIHLPDLQPTYQSLIYYAPKAISSVLFRPFIGEINTPAYFLAGLENLLVLIITLSALFTFRRSLPTLPSTLVLSLLIYSLVVAALIGYSTANLGSVSRYKVAFMPFLLYVLLQTGLNQKIMNWLGKRFIHCFISDSV</sequence>
<reference evidence="2 3" key="1">
    <citation type="journal article" date="2018" name="Int. J. Syst. Evol. Microbiol.">
        <title>Adhaeribacter swui sp. nov., isolated from wet mud.</title>
        <authorList>
            <person name="Kim D.U."/>
            <person name="Kim K.W."/>
            <person name="Kang M.S."/>
            <person name="Kim J.Y."/>
            <person name="Jang J.H."/>
            <person name="Kim M.K."/>
        </authorList>
    </citation>
    <scope>NUCLEOTIDE SEQUENCE [LARGE SCALE GENOMIC DNA]</scope>
    <source>
        <strain evidence="2 3">KCTC 52873</strain>
    </source>
</reference>
<protein>
    <recommendedName>
        <fullName evidence="4">Glycosyltransferase RgtA/B/C/D-like domain-containing protein</fullName>
    </recommendedName>
</protein>
<dbReference type="KEGG" id="aswu:HUW51_13615"/>
<evidence type="ECO:0000256" key="1">
    <source>
        <dbReference type="SAM" id="Phobius"/>
    </source>
</evidence>
<feature type="transmembrane region" description="Helical" evidence="1">
    <location>
        <begin position="221"/>
        <end position="240"/>
    </location>
</feature>
<evidence type="ECO:0000313" key="3">
    <source>
        <dbReference type="Proteomes" id="UP000515237"/>
    </source>
</evidence>
<feature type="transmembrane region" description="Helical" evidence="1">
    <location>
        <begin position="335"/>
        <end position="357"/>
    </location>
</feature>
<keyword evidence="1" id="KW-1133">Transmembrane helix</keyword>
<gene>
    <name evidence="2" type="ORF">HUW51_13615</name>
</gene>
<keyword evidence="3" id="KW-1185">Reference proteome</keyword>
<evidence type="ECO:0008006" key="4">
    <source>
        <dbReference type="Google" id="ProtNLM"/>
    </source>
</evidence>
<name>A0A7G7G972_9BACT</name>
<keyword evidence="1" id="KW-0472">Membrane</keyword>
<organism evidence="2 3">
    <name type="scientific">Adhaeribacter swui</name>
    <dbReference type="NCBI Taxonomy" id="2086471"/>
    <lineage>
        <taxon>Bacteria</taxon>
        <taxon>Pseudomonadati</taxon>
        <taxon>Bacteroidota</taxon>
        <taxon>Cytophagia</taxon>
        <taxon>Cytophagales</taxon>
        <taxon>Hymenobacteraceae</taxon>
        <taxon>Adhaeribacter</taxon>
    </lineage>
</organism>